<evidence type="ECO:0000256" key="1">
    <source>
        <dbReference type="SAM" id="MobiDB-lite"/>
    </source>
</evidence>
<evidence type="ECO:0000313" key="4">
    <source>
        <dbReference type="Proteomes" id="UP001151760"/>
    </source>
</evidence>
<sequence length="83" mass="9490">MAAIGDYDDHFYSDSELSDDEDSDENVGLCILNILCLIMLNLVDCMLYGLESKLWILAANPMFWSFFGVSRIYGSPITEIRIW</sequence>
<name>A0ABQ5FLC1_9ASTR</name>
<protein>
    <submittedName>
        <fullName evidence="3">Uncharacterized protein</fullName>
    </submittedName>
</protein>
<organism evidence="3 4">
    <name type="scientific">Tanacetum coccineum</name>
    <dbReference type="NCBI Taxonomy" id="301880"/>
    <lineage>
        <taxon>Eukaryota</taxon>
        <taxon>Viridiplantae</taxon>
        <taxon>Streptophyta</taxon>
        <taxon>Embryophyta</taxon>
        <taxon>Tracheophyta</taxon>
        <taxon>Spermatophyta</taxon>
        <taxon>Magnoliopsida</taxon>
        <taxon>eudicotyledons</taxon>
        <taxon>Gunneridae</taxon>
        <taxon>Pentapetalae</taxon>
        <taxon>asterids</taxon>
        <taxon>campanulids</taxon>
        <taxon>Asterales</taxon>
        <taxon>Asteraceae</taxon>
        <taxon>Asteroideae</taxon>
        <taxon>Anthemideae</taxon>
        <taxon>Anthemidinae</taxon>
        <taxon>Tanacetum</taxon>
    </lineage>
</organism>
<keyword evidence="2" id="KW-1133">Transmembrane helix</keyword>
<keyword evidence="2" id="KW-0472">Membrane</keyword>
<dbReference type="EMBL" id="BQNB010017516">
    <property type="protein sequence ID" value="GJT64121.1"/>
    <property type="molecule type" value="Genomic_DNA"/>
</dbReference>
<keyword evidence="2" id="KW-0812">Transmembrane</keyword>
<proteinExistence type="predicted"/>
<evidence type="ECO:0000313" key="3">
    <source>
        <dbReference type="EMBL" id="GJT64121.1"/>
    </source>
</evidence>
<dbReference type="Proteomes" id="UP001151760">
    <property type="component" value="Unassembled WGS sequence"/>
</dbReference>
<reference evidence="3" key="2">
    <citation type="submission" date="2022-01" db="EMBL/GenBank/DDBJ databases">
        <authorList>
            <person name="Yamashiro T."/>
            <person name="Shiraishi A."/>
            <person name="Satake H."/>
            <person name="Nakayama K."/>
        </authorList>
    </citation>
    <scope>NUCLEOTIDE SEQUENCE</scope>
</reference>
<evidence type="ECO:0000256" key="2">
    <source>
        <dbReference type="SAM" id="Phobius"/>
    </source>
</evidence>
<accession>A0ABQ5FLC1</accession>
<gene>
    <name evidence="3" type="ORF">Tco_1015601</name>
</gene>
<comment type="caution">
    <text evidence="3">The sequence shown here is derived from an EMBL/GenBank/DDBJ whole genome shotgun (WGS) entry which is preliminary data.</text>
</comment>
<reference evidence="3" key="1">
    <citation type="journal article" date="2022" name="Int. J. Mol. Sci.">
        <title>Draft Genome of Tanacetum Coccineum: Genomic Comparison of Closely Related Tanacetum-Family Plants.</title>
        <authorList>
            <person name="Yamashiro T."/>
            <person name="Shiraishi A."/>
            <person name="Nakayama K."/>
            <person name="Satake H."/>
        </authorList>
    </citation>
    <scope>NUCLEOTIDE SEQUENCE</scope>
</reference>
<keyword evidence="4" id="KW-1185">Reference proteome</keyword>
<feature type="transmembrane region" description="Helical" evidence="2">
    <location>
        <begin position="26"/>
        <end position="47"/>
    </location>
</feature>
<feature type="region of interest" description="Disordered" evidence="1">
    <location>
        <begin position="1"/>
        <end position="22"/>
    </location>
</feature>